<keyword evidence="1" id="KW-1133">Transmembrane helix</keyword>
<dbReference type="EMBL" id="JACHFN010000026">
    <property type="protein sequence ID" value="MBB5236308.1"/>
    <property type="molecule type" value="Genomic_DNA"/>
</dbReference>
<proteinExistence type="predicted"/>
<dbReference type="RefSeq" id="WP_184032046.1">
    <property type="nucleotide sequence ID" value="NZ_JACHFN010000026.1"/>
</dbReference>
<reference evidence="2 3" key="1">
    <citation type="submission" date="2020-08" db="EMBL/GenBank/DDBJ databases">
        <title>Genomic Encyclopedia of Type Strains, Phase IV (KMG-IV): sequencing the most valuable type-strain genomes for metagenomic binning, comparative biology and taxonomic classification.</title>
        <authorList>
            <person name="Goeker M."/>
        </authorList>
    </citation>
    <scope>NUCLEOTIDE SEQUENCE [LARGE SCALE GENOMIC DNA]</scope>
    <source>
        <strain evidence="2 3">DSM 101791</strain>
    </source>
</reference>
<gene>
    <name evidence="2" type="ORF">HNQ09_003782</name>
</gene>
<evidence type="ECO:0000256" key="1">
    <source>
        <dbReference type="SAM" id="Phobius"/>
    </source>
</evidence>
<dbReference type="AlphaFoldDB" id="A0A7W8GIW3"/>
<name>A0A7W8GIW3_9DEIO</name>
<evidence type="ECO:0000313" key="2">
    <source>
        <dbReference type="EMBL" id="MBB5236308.1"/>
    </source>
</evidence>
<feature type="transmembrane region" description="Helical" evidence="1">
    <location>
        <begin position="6"/>
        <end position="23"/>
    </location>
</feature>
<protein>
    <submittedName>
        <fullName evidence="2">Uncharacterized protein</fullName>
    </submittedName>
</protein>
<feature type="transmembrane region" description="Helical" evidence="1">
    <location>
        <begin position="64"/>
        <end position="83"/>
    </location>
</feature>
<keyword evidence="1" id="KW-0472">Membrane</keyword>
<comment type="caution">
    <text evidence="2">The sequence shown here is derived from an EMBL/GenBank/DDBJ whole genome shotgun (WGS) entry which is preliminary data.</text>
</comment>
<evidence type="ECO:0000313" key="3">
    <source>
        <dbReference type="Proteomes" id="UP000525389"/>
    </source>
</evidence>
<sequence>MLGEAELGWLGALLLILAGYGWGIRVSAHRSPLSLAWMLVLTLGASVLGLALTIEAFLDHQDGPLVTGAVGALGAAALAVFTARE</sequence>
<feature type="transmembrane region" description="Helical" evidence="1">
    <location>
        <begin position="35"/>
        <end position="58"/>
    </location>
</feature>
<dbReference type="Proteomes" id="UP000525389">
    <property type="component" value="Unassembled WGS sequence"/>
</dbReference>
<organism evidence="2 3">
    <name type="scientific">Deinococcus budaensis</name>
    <dbReference type="NCBI Taxonomy" id="1665626"/>
    <lineage>
        <taxon>Bacteria</taxon>
        <taxon>Thermotogati</taxon>
        <taxon>Deinococcota</taxon>
        <taxon>Deinococci</taxon>
        <taxon>Deinococcales</taxon>
        <taxon>Deinococcaceae</taxon>
        <taxon>Deinococcus</taxon>
    </lineage>
</organism>
<keyword evidence="1" id="KW-0812">Transmembrane</keyword>
<accession>A0A7W8GIW3</accession>
<keyword evidence="3" id="KW-1185">Reference proteome</keyword>